<comment type="caution">
    <text evidence="1">The sequence shown here is derived from an EMBL/GenBank/DDBJ whole genome shotgun (WGS) entry which is preliminary data.</text>
</comment>
<dbReference type="PANTHER" id="PTHR37841:SF1">
    <property type="entry name" value="DUF3298 DOMAIN-CONTAINING PROTEIN"/>
    <property type="match status" value="1"/>
</dbReference>
<proteinExistence type="predicted"/>
<evidence type="ECO:0008006" key="3">
    <source>
        <dbReference type="Google" id="ProtNLM"/>
    </source>
</evidence>
<dbReference type="SUPFAM" id="SSF69360">
    <property type="entry name" value="Cell wall binding repeat"/>
    <property type="match status" value="1"/>
</dbReference>
<organism evidence="1 2">
    <name type="scientific">Solimonas fluminis</name>
    <dbReference type="NCBI Taxonomy" id="2086571"/>
    <lineage>
        <taxon>Bacteria</taxon>
        <taxon>Pseudomonadati</taxon>
        <taxon>Pseudomonadota</taxon>
        <taxon>Gammaproteobacteria</taxon>
        <taxon>Nevskiales</taxon>
        <taxon>Nevskiaceae</taxon>
        <taxon>Solimonas</taxon>
    </lineage>
</organism>
<dbReference type="PANTHER" id="PTHR37841">
    <property type="entry name" value="GLR2918 PROTEIN"/>
    <property type="match status" value="1"/>
</dbReference>
<dbReference type="Proteomes" id="UP000238220">
    <property type="component" value="Unassembled WGS sequence"/>
</dbReference>
<dbReference type="EMBL" id="PSNW01000006">
    <property type="protein sequence ID" value="PPE73554.1"/>
    <property type="molecule type" value="Genomic_DNA"/>
</dbReference>
<name>A0A2S5TEZ6_9GAMM</name>
<evidence type="ECO:0000313" key="1">
    <source>
        <dbReference type="EMBL" id="PPE73554.1"/>
    </source>
</evidence>
<reference evidence="1 2" key="1">
    <citation type="submission" date="2018-02" db="EMBL/GenBank/DDBJ databases">
        <title>Genome sequencing of Solimonas sp. HR-BB.</title>
        <authorList>
            <person name="Lee Y."/>
            <person name="Jeon C.O."/>
        </authorList>
    </citation>
    <scope>NUCLEOTIDE SEQUENCE [LARGE SCALE GENOMIC DNA]</scope>
    <source>
        <strain evidence="1 2">HR-BB</strain>
    </source>
</reference>
<dbReference type="Pfam" id="PF14903">
    <property type="entry name" value="WG_beta_rep"/>
    <property type="match status" value="6"/>
</dbReference>
<gene>
    <name evidence="1" type="ORF">C3942_12175</name>
</gene>
<dbReference type="AlphaFoldDB" id="A0A2S5TEZ6"/>
<sequence length="407" mass="43487">MLAACGARDAEGGVTMPKSAWGLLAALLPGLLLPAWAAEAPARFSIRQGDRYGAIDAGGRVVIEPQYDAELRFADGLAVAAVGSKVGVIDLDGKLVISPQAKVGIGSGEFAQEVSLASLIAGDFAEGLAPFRMGRKLGYLDRSGAVVVPPQFDQVEPFAEGQALVAQAGRWGSIDRGGKWVIEPQFDKPFRFREGLAVVLVSGKGFGYIDRKGQFVIPAQYNYAYNFSGGRARVQLRDGFGYIDRQGKVVVGPSKDYRIAADYSDARAPARAGDQGWGYLDPQGGFAVAPQFFSAREFSEGRAAVAVGDFRNHQWGYIDAAGKPAGAARFQQAEPFSEGRAAVLVPRAGYGYVDTAGELVIGPLEGVTQVEPFQGGLARVWFSQVTGRDGRWGYIDRDGKLLWKVEP</sequence>
<accession>A0A2S5TEZ6</accession>
<protein>
    <recommendedName>
        <fullName evidence="3">WG repeat-containing protein</fullName>
    </recommendedName>
</protein>
<dbReference type="OrthoDB" id="29650at2"/>
<dbReference type="InterPro" id="IPR032774">
    <property type="entry name" value="WG_beta_rep"/>
</dbReference>
<evidence type="ECO:0000313" key="2">
    <source>
        <dbReference type="Proteomes" id="UP000238220"/>
    </source>
</evidence>
<keyword evidence="2" id="KW-1185">Reference proteome</keyword>